<dbReference type="GO" id="GO:0046656">
    <property type="term" value="P:folic acid biosynthetic process"/>
    <property type="evidence" value="ECO:0007669"/>
    <property type="project" value="UniProtKB-KW"/>
</dbReference>
<name>A0A166R2I1_9AGAM</name>
<keyword evidence="10" id="KW-1185">Reference proteome</keyword>
<feature type="domain" description="Dihydroneopterin aldolase/epimerase" evidence="8">
    <location>
        <begin position="23"/>
        <end position="140"/>
    </location>
</feature>
<dbReference type="SUPFAM" id="SSF55620">
    <property type="entry name" value="Tetrahydrobiopterin biosynthesis enzymes-like"/>
    <property type="match status" value="2"/>
</dbReference>
<dbReference type="STRING" id="436010.A0A166R2I1"/>
<comment type="pathway">
    <text evidence="2">Cofactor biosynthesis; tetrahydrofolate biosynthesis; 2-amino-4-hydroxy-6-hydroxymethyl-7,8-dihydropteridine diphosphate from 7,8-dihydroneopterin triphosphate: step 3/4.</text>
</comment>
<sequence>MVACSKRPGAWDEVVDTSDTDTVFVNRLQVNVNIGPDCWSKARPQPAEISVFLHLYPAFLDLAGDTDDVLDSVHYGHLAKAISTLVDARTVPWAGAEGLADAVTEEAFALAGDACAEVRVVVELPKMILLAAGFSVDVTTTAAAAAPDGGETRSRSKKVEVKVKDLVLATIIGVNPPEREAKQRVITNLVFYEEGEDERFARILGSLNRHEQSQEGPVDYPQLVKDLSKDIEESSHLTLEKFVRDVARKACLHERVAGVHAITVRAQKPSAISFAHSSGVEVTRTRASFLGSPPAA</sequence>
<evidence type="ECO:0000256" key="4">
    <source>
        <dbReference type="ARBA" id="ARBA00013043"/>
    </source>
</evidence>
<accession>A0A166R2I1</accession>
<dbReference type="InterPro" id="IPR006157">
    <property type="entry name" value="FolB_dom"/>
</dbReference>
<proteinExistence type="inferred from homology"/>
<dbReference type="InterPro" id="IPR006156">
    <property type="entry name" value="Dihydroneopterin_aldolase"/>
</dbReference>
<evidence type="ECO:0000256" key="7">
    <source>
        <dbReference type="ARBA" id="ARBA00032903"/>
    </source>
</evidence>
<evidence type="ECO:0000259" key="8">
    <source>
        <dbReference type="SMART" id="SM00905"/>
    </source>
</evidence>
<dbReference type="SMART" id="SM00905">
    <property type="entry name" value="FolB"/>
    <property type="match status" value="2"/>
</dbReference>
<dbReference type="InterPro" id="IPR043133">
    <property type="entry name" value="GTP-CH-I_C/QueF"/>
</dbReference>
<keyword evidence="5" id="KW-0289">Folate biosynthesis</keyword>
<dbReference type="PANTHER" id="PTHR42844">
    <property type="entry name" value="DIHYDRONEOPTERIN ALDOLASE 1-RELATED"/>
    <property type="match status" value="1"/>
</dbReference>
<protein>
    <recommendedName>
        <fullName evidence="4">dihydroneopterin aldolase</fullName>
        <ecNumber evidence="4">4.1.2.25</ecNumber>
    </recommendedName>
    <alternativeName>
        <fullName evidence="7">7,8-dihydroneopterin aldolase</fullName>
    </alternativeName>
</protein>
<dbReference type="Proteomes" id="UP000076532">
    <property type="component" value="Unassembled WGS sequence"/>
</dbReference>
<dbReference type="AlphaFoldDB" id="A0A166R2I1"/>
<dbReference type="Gene3D" id="3.30.1130.10">
    <property type="match status" value="2"/>
</dbReference>
<dbReference type="PANTHER" id="PTHR42844:SF1">
    <property type="entry name" value="DIHYDRONEOPTERIN ALDOLASE 1-RELATED"/>
    <property type="match status" value="1"/>
</dbReference>
<dbReference type="EMBL" id="KV417506">
    <property type="protein sequence ID" value="KZP27827.1"/>
    <property type="molecule type" value="Genomic_DNA"/>
</dbReference>
<evidence type="ECO:0000256" key="1">
    <source>
        <dbReference type="ARBA" id="ARBA00001353"/>
    </source>
</evidence>
<dbReference type="GO" id="GO:0005737">
    <property type="term" value="C:cytoplasm"/>
    <property type="evidence" value="ECO:0007669"/>
    <property type="project" value="TreeGrafter"/>
</dbReference>
<evidence type="ECO:0000313" key="9">
    <source>
        <dbReference type="EMBL" id="KZP27827.1"/>
    </source>
</evidence>
<evidence type="ECO:0000313" key="10">
    <source>
        <dbReference type="Proteomes" id="UP000076532"/>
    </source>
</evidence>
<comment type="catalytic activity">
    <reaction evidence="1">
        <text>7,8-dihydroneopterin = 6-hydroxymethyl-7,8-dihydropterin + glycolaldehyde</text>
        <dbReference type="Rhea" id="RHEA:10540"/>
        <dbReference type="ChEBI" id="CHEBI:17001"/>
        <dbReference type="ChEBI" id="CHEBI:17071"/>
        <dbReference type="ChEBI" id="CHEBI:44841"/>
        <dbReference type="EC" id="4.1.2.25"/>
    </reaction>
</comment>
<feature type="domain" description="Dihydroneopterin aldolase/epimerase" evidence="8">
    <location>
        <begin position="161"/>
        <end position="284"/>
    </location>
</feature>
<dbReference type="OrthoDB" id="5425486at2759"/>
<dbReference type="GO" id="GO:0004150">
    <property type="term" value="F:dihydroneopterin aldolase activity"/>
    <property type="evidence" value="ECO:0007669"/>
    <property type="project" value="UniProtKB-EC"/>
</dbReference>
<dbReference type="Pfam" id="PF02152">
    <property type="entry name" value="FolB"/>
    <property type="match status" value="2"/>
</dbReference>
<keyword evidence="6" id="KW-0456">Lyase</keyword>
<organism evidence="9 10">
    <name type="scientific">Athelia psychrophila</name>
    <dbReference type="NCBI Taxonomy" id="1759441"/>
    <lineage>
        <taxon>Eukaryota</taxon>
        <taxon>Fungi</taxon>
        <taxon>Dikarya</taxon>
        <taxon>Basidiomycota</taxon>
        <taxon>Agaricomycotina</taxon>
        <taxon>Agaricomycetes</taxon>
        <taxon>Agaricomycetidae</taxon>
        <taxon>Atheliales</taxon>
        <taxon>Atheliaceae</taxon>
        <taxon>Athelia</taxon>
    </lineage>
</organism>
<gene>
    <name evidence="9" type="ORF">FIBSPDRAFT_917768</name>
</gene>
<comment type="similarity">
    <text evidence="3">Belongs to the DHNA family.</text>
</comment>
<evidence type="ECO:0000256" key="5">
    <source>
        <dbReference type="ARBA" id="ARBA00022909"/>
    </source>
</evidence>
<dbReference type="EC" id="4.1.2.25" evidence="4"/>
<evidence type="ECO:0000256" key="3">
    <source>
        <dbReference type="ARBA" id="ARBA00005708"/>
    </source>
</evidence>
<reference evidence="9 10" key="1">
    <citation type="journal article" date="2016" name="Mol. Biol. Evol.">
        <title>Comparative Genomics of Early-Diverging Mushroom-Forming Fungi Provides Insights into the Origins of Lignocellulose Decay Capabilities.</title>
        <authorList>
            <person name="Nagy L.G."/>
            <person name="Riley R."/>
            <person name="Tritt A."/>
            <person name="Adam C."/>
            <person name="Daum C."/>
            <person name="Floudas D."/>
            <person name="Sun H."/>
            <person name="Yadav J.S."/>
            <person name="Pangilinan J."/>
            <person name="Larsson K.H."/>
            <person name="Matsuura K."/>
            <person name="Barry K."/>
            <person name="Labutti K."/>
            <person name="Kuo R."/>
            <person name="Ohm R.A."/>
            <person name="Bhattacharya S.S."/>
            <person name="Shirouzu T."/>
            <person name="Yoshinaga Y."/>
            <person name="Martin F.M."/>
            <person name="Grigoriev I.V."/>
            <person name="Hibbett D.S."/>
        </authorList>
    </citation>
    <scope>NUCLEOTIDE SEQUENCE [LARGE SCALE GENOMIC DNA]</scope>
    <source>
        <strain evidence="9 10">CBS 109695</strain>
    </source>
</reference>
<evidence type="ECO:0000256" key="2">
    <source>
        <dbReference type="ARBA" id="ARBA00005013"/>
    </source>
</evidence>
<evidence type="ECO:0000256" key="6">
    <source>
        <dbReference type="ARBA" id="ARBA00023239"/>
    </source>
</evidence>